<dbReference type="PROSITE" id="PS50850">
    <property type="entry name" value="MFS"/>
    <property type="match status" value="1"/>
</dbReference>
<dbReference type="Gene3D" id="3.40.50.850">
    <property type="entry name" value="Isochorismatase-like"/>
    <property type="match status" value="1"/>
</dbReference>
<feature type="domain" description="Major facilitator superfamily (MFS) profile" evidence="8">
    <location>
        <begin position="273"/>
        <end position="767"/>
    </location>
</feature>
<feature type="region of interest" description="Disordered" evidence="6">
    <location>
        <begin position="880"/>
        <end position="905"/>
    </location>
</feature>
<evidence type="ECO:0000256" key="1">
    <source>
        <dbReference type="ARBA" id="ARBA00004141"/>
    </source>
</evidence>
<gene>
    <name evidence="9" type="ORF">M011DRAFT_529622</name>
</gene>
<dbReference type="InterPro" id="IPR036380">
    <property type="entry name" value="Isochorismatase-like_sf"/>
</dbReference>
<feature type="transmembrane region" description="Helical" evidence="7">
    <location>
        <begin position="578"/>
        <end position="598"/>
    </location>
</feature>
<dbReference type="Proteomes" id="UP000799440">
    <property type="component" value="Unassembled WGS sequence"/>
</dbReference>
<dbReference type="InterPro" id="IPR036259">
    <property type="entry name" value="MFS_trans_sf"/>
</dbReference>
<evidence type="ECO:0000256" key="7">
    <source>
        <dbReference type="SAM" id="Phobius"/>
    </source>
</evidence>
<keyword evidence="4 7" id="KW-1133">Transmembrane helix</keyword>
<feature type="transmembrane region" description="Helical" evidence="7">
    <location>
        <begin position="670"/>
        <end position="692"/>
    </location>
</feature>
<evidence type="ECO:0000256" key="6">
    <source>
        <dbReference type="SAM" id="MobiDB-lite"/>
    </source>
</evidence>
<keyword evidence="10" id="KW-1185">Reference proteome</keyword>
<feature type="transmembrane region" description="Helical" evidence="7">
    <location>
        <begin position="537"/>
        <end position="558"/>
    </location>
</feature>
<dbReference type="CDD" id="cd00431">
    <property type="entry name" value="cysteine_hydrolases"/>
    <property type="match status" value="1"/>
</dbReference>
<dbReference type="OrthoDB" id="10021397at2759"/>
<dbReference type="SUPFAM" id="SSF103473">
    <property type="entry name" value="MFS general substrate transporter"/>
    <property type="match status" value="1"/>
</dbReference>
<evidence type="ECO:0000259" key="8">
    <source>
        <dbReference type="PROSITE" id="PS50850"/>
    </source>
</evidence>
<comment type="subcellular location">
    <subcellularLocation>
        <location evidence="1">Membrane</location>
        <topology evidence="1">Multi-pass membrane protein</topology>
    </subcellularLocation>
</comment>
<dbReference type="EMBL" id="MU006604">
    <property type="protein sequence ID" value="KAF2742772.1"/>
    <property type="molecule type" value="Genomic_DNA"/>
</dbReference>
<dbReference type="FunFam" id="1.20.1720.10:FF:000037">
    <property type="entry name" value="WGS project CABT00000000 data, contig 2.4"/>
    <property type="match status" value="1"/>
</dbReference>
<dbReference type="InterPro" id="IPR011701">
    <property type="entry name" value="MFS"/>
</dbReference>
<evidence type="ECO:0000256" key="3">
    <source>
        <dbReference type="ARBA" id="ARBA00022692"/>
    </source>
</evidence>
<feature type="transmembrane region" description="Helical" evidence="7">
    <location>
        <begin position="339"/>
        <end position="357"/>
    </location>
</feature>
<dbReference type="CDD" id="cd17502">
    <property type="entry name" value="MFS_Azr1_MDR_like"/>
    <property type="match status" value="1"/>
</dbReference>
<evidence type="ECO:0000256" key="2">
    <source>
        <dbReference type="ARBA" id="ARBA00006336"/>
    </source>
</evidence>
<evidence type="ECO:0000256" key="4">
    <source>
        <dbReference type="ARBA" id="ARBA00022989"/>
    </source>
</evidence>
<evidence type="ECO:0000313" key="9">
    <source>
        <dbReference type="EMBL" id="KAF2742772.1"/>
    </source>
</evidence>
<keyword evidence="5 7" id="KW-0472">Membrane</keyword>
<dbReference type="InterPro" id="IPR000868">
    <property type="entry name" value="Isochorismatase-like_dom"/>
</dbReference>
<dbReference type="InterPro" id="IPR020846">
    <property type="entry name" value="MFS_dom"/>
</dbReference>
<feature type="transmembrane region" description="Helical" evidence="7">
    <location>
        <begin position="743"/>
        <end position="761"/>
    </location>
</feature>
<keyword evidence="3 7" id="KW-0812">Transmembrane</keyword>
<dbReference type="AlphaFoldDB" id="A0A6A6UWW2"/>
<reference evidence="9" key="1">
    <citation type="journal article" date="2020" name="Stud. Mycol.">
        <title>101 Dothideomycetes genomes: a test case for predicting lifestyles and emergence of pathogens.</title>
        <authorList>
            <person name="Haridas S."/>
            <person name="Albert R."/>
            <person name="Binder M."/>
            <person name="Bloem J."/>
            <person name="Labutti K."/>
            <person name="Salamov A."/>
            <person name="Andreopoulos B."/>
            <person name="Baker S."/>
            <person name="Barry K."/>
            <person name="Bills G."/>
            <person name="Bluhm B."/>
            <person name="Cannon C."/>
            <person name="Castanera R."/>
            <person name="Culley D."/>
            <person name="Daum C."/>
            <person name="Ezra D."/>
            <person name="Gonzalez J."/>
            <person name="Henrissat B."/>
            <person name="Kuo A."/>
            <person name="Liang C."/>
            <person name="Lipzen A."/>
            <person name="Lutzoni F."/>
            <person name="Magnuson J."/>
            <person name="Mondo S."/>
            <person name="Nolan M."/>
            <person name="Ohm R."/>
            <person name="Pangilinan J."/>
            <person name="Park H.-J."/>
            <person name="Ramirez L."/>
            <person name="Alfaro M."/>
            <person name="Sun H."/>
            <person name="Tritt A."/>
            <person name="Yoshinaga Y."/>
            <person name="Zwiers L.-H."/>
            <person name="Turgeon B."/>
            <person name="Goodwin S."/>
            <person name="Spatafora J."/>
            <person name="Crous P."/>
            <person name="Grigoriev I."/>
        </authorList>
    </citation>
    <scope>NUCLEOTIDE SEQUENCE</scope>
    <source>
        <strain evidence="9">CBS 119925</strain>
    </source>
</reference>
<feature type="transmembrane region" description="Helical" evidence="7">
    <location>
        <begin position="498"/>
        <end position="516"/>
    </location>
</feature>
<sequence>MKTALLVIDMQEYFSSMGLPILSKIQTLSSFFATHSLPQLYTQHGHPPSDFQPPITNQLVRKWGESGSIHTGSSDWQHLPAISQIIQEHKCPVIAKNTYDAFMHTPLEEKLREMNVGRVVVCGVLTDCCCDTTARSAFNRGFETWLVRDATASVNKKQHEAALTGWGFGYGDVPLPGPLLQYGTDISRTFLDLPRAPTLFEHLSDHTPCKEAHHHRLLVHKPSLPGRQYSIPVLSTPFEPWISSYHLGDMSMNARNGPPTVHRHTSSDTTLRSFVTICVPLLLSALEGSITNTALPTISESLNLRTHFSWVATAYLLASTIFQPLYGQLADMFGRKYPMMIAVGVFGAGSAICGWASGPGAMILGRVIQGLGTGGIDLFAEIILSDLVPLRDRGIYMAIKHAAFAVGTTVGPVLGGFFAERNWRWCFWLNIPVCTISFALMWACLRVHGNVKTKDTRAALLQLRKADGIGTLLLTSSVVLICFSLSTGGTSHSWSSDLVITPLVIGILLLIIFTFWERSTFCRHPIMPPHVFGNRTSATALALTAIHGLLTYGIQFFLPPYFQAVKLYKPSKSGTAVLPTTLTIVIVAAASGPLLTIFGRYKPMHQVGFASMALGLWAWAGMTENTKECICVLAQLAAAFGSGLIVPTLLPAVQVELPDSANGAAAGSWAFLRGTGSLFGVAIPSAIFNAVFQRLVSEISDLGAREQLADGQAYQRADAAWVGRFGPRVAGEIRVVFSRSLRGVWWFFLGAAVVGGALTVAEKQVKMRTVLDTRFGLKGPQEGVSVGFRGGKRGGEEMREGWRAARDGGRVGVAELSDGVRRRSVDVVKNGMTTGSKVEEDGVVESQDQLSSDEVQHALELERLSLPSRRKSTNSIVIGRQPPYLEPLGNEQAPEDSHKIGGEEANPVPRRKLRFWERSTRWNVYGADDDNVRRWNCVVAICS</sequence>
<dbReference type="GO" id="GO:0022857">
    <property type="term" value="F:transmembrane transporter activity"/>
    <property type="evidence" value="ECO:0007669"/>
    <property type="project" value="InterPro"/>
</dbReference>
<feature type="transmembrane region" description="Helical" evidence="7">
    <location>
        <begin position="466"/>
        <end position="486"/>
    </location>
</feature>
<feature type="transmembrane region" description="Helical" evidence="7">
    <location>
        <begin position="308"/>
        <end position="327"/>
    </location>
</feature>
<evidence type="ECO:0000256" key="5">
    <source>
        <dbReference type="ARBA" id="ARBA00023136"/>
    </source>
</evidence>
<dbReference type="PANTHER" id="PTHR23501:SF168">
    <property type="entry name" value="MAJOR FACILITATOR SUPERFAMILY (MFS) PROFILE DOMAIN-CONTAINING PROTEIN"/>
    <property type="match status" value="1"/>
</dbReference>
<dbReference type="PANTHER" id="PTHR23501">
    <property type="entry name" value="MAJOR FACILITATOR SUPERFAMILY"/>
    <property type="match status" value="1"/>
</dbReference>
<evidence type="ECO:0000313" key="10">
    <source>
        <dbReference type="Proteomes" id="UP000799440"/>
    </source>
</evidence>
<dbReference type="Gene3D" id="1.20.1250.20">
    <property type="entry name" value="MFS general substrate transporter like domains"/>
    <property type="match status" value="1"/>
</dbReference>
<dbReference type="Pfam" id="PF07690">
    <property type="entry name" value="MFS_1"/>
    <property type="match status" value="1"/>
</dbReference>
<protein>
    <submittedName>
        <fullName evidence="9">MFS general substrate transporter</fullName>
    </submittedName>
</protein>
<feature type="transmembrane region" description="Helical" evidence="7">
    <location>
        <begin position="425"/>
        <end position="445"/>
    </location>
</feature>
<dbReference type="Gene3D" id="1.20.1720.10">
    <property type="entry name" value="Multidrug resistance protein D"/>
    <property type="match status" value="1"/>
</dbReference>
<proteinExistence type="inferred from homology"/>
<dbReference type="GO" id="GO:0005886">
    <property type="term" value="C:plasma membrane"/>
    <property type="evidence" value="ECO:0007669"/>
    <property type="project" value="TreeGrafter"/>
</dbReference>
<dbReference type="Pfam" id="PF00857">
    <property type="entry name" value="Isochorismatase"/>
    <property type="match status" value="1"/>
</dbReference>
<organism evidence="9 10">
    <name type="scientific">Sporormia fimetaria CBS 119925</name>
    <dbReference type="NCBI Taxonomy" id="1340428"/>
    <lineage>
        <taxon>Eukaryota</taxon>
        <taxon>Fungi</taxon>
        <taxon>Dikarya</taxon>
        <taxon>Ascomycota</taxon>
        <taxon>Pezizomycotina</taxon>
        <taxon>Dothideomycetes</taxon>
        <taxon>Pleosporomycetidae</taxon>
        <taxon>Pleosporales</taxon>
        <taxon>Sporormiaceae</taxon>
        <taxon>Sporormia</taxon>
    </lineage>
</organism>
<accession>A0A6A6UWW2</accession>
<comment type="similarity">
    <text evidence="2">Belongs to the isochorismatase family.</text>
</comment>
<dbReference type="SUPFAM" id="SSF52499">
    <property type="entry name" value="Isochorismatase-like hydrolases"/>
    <property type="match status" value="1"/>
</dbReference>
<name>A0A6A6UWW2_9PLEO</name>
<feature type="transmembrane region" description="Helical" evidence="7">
    <location>
        <begin position="629"/>
        <end position="650"/>
    </location>
</feature>